<evidence type="ECO:0000313" key="4">
    <source>
        <dbReference type="Proteomes" id="UP001500368"/>
    </source>
</evidence>
<keyword evidence="2" id="KW-1133">Transmembrane helix</keyword>
<evidence type="ECO:0008006" key="5">
    <source>
        <dbReference type="Google" id="ProtNLM"/>
    </source>
</evidence>
<keyword evidence="4" id="KW-1185">Reference proteome</keyword>
<evidence type="ECO:0000313" key="3">
    <source>
        <dbReference type="EMBL" id="GAA4912673.1"/>
    </source>
</evidence>
<evidence type="ECO:0000256" key="1">
    <source>
        <dbReference type="SAM" id="MobiDB-lite"/>
    </source>
</evidence>
<proteinExistence type="predicted"/>
<dbReference type="Proteomes" id="UP001500368">
    <property type="component" value="Unassembled WGS sequence"/>
</dbReference>
<sequence>MTQPPNNPNDPYGNDPYGTPDSGATPGGGNTGAPGQDNSQQPYPPQGYPQQSSSQQGAPAGGFGGFGGPGGPGGPSGPGGGNPSYSQQNPYPQNPAPRNRVDSKGFFAALFDFSFKSYVTIKFAAFIYALALLGLGIGWLVLLIVSFSDSALAGVMFLIFGTLLFGLYLVFIRMMLEFYIAAVRTAQNTSALQTEVESLRWDISQKK</sequence>
<reference evidence="4" key="1">
    <citation type="journal article" date="2019" name="Int. J. Syst. Evol. Microbiol.">
        <title>The Global Catalogue of Microorganisms (GCM) 10K type strain sequencing project: providing services to taxonomists for standard genome sequencing and annotation.</title>
        <authorList>
            <consortium name="The Broad Institute Genomics Platform"/>
            <consortium name="The Broad Institute Genome Sequencing Center for Infectious Disease"/>
            <person name="Wu L."/>
            <person name="Ma J."/>
        </authorList>
    </citation>
    <scope>NUCLEOTIDE SEQUENCE [LARGE SCALE GENOMIC DNA]</scope>
    <source>
        <strain evidence="4">JCM 19129</strain>
    </source>
</reference>
<keyword evidence="2" id="KW-0812">Transmembrane</keyword>
<accession>A0ABP9FQ59</accession>
<comment type="caution">
    <text evidence="3">The sequence shown here is derived from an EMBL/GenBank/DDBJ whole genome shotgun (WGS) entry which is preliminary data.</text>
</comment>
<organism evidence="3 4">
    <name type="scientific">Nesterenkonia rhizosphaerae</name>
    <dbReference type="NCBI Taxonomy" id="1348272"/>
    <lineage>
        <taxon>Bacteria</taxon>
        <taxon>Bacillati</taxon>
        <taxon>Actinomycetota</taxon>
        <taxon>Actinomycetes</taxon>
        <taxon>Micrococcales</taxon>
        <taxon>Micrococcaceae</taxon>
        <taxon>Nesterenkonia</taxon>
    </lineage>
</organism>
<dbReference type="RefSeq" id="WP_345476433.1">
    <property type="nucleotide sequence ID" value="NZ_BAABLW010000002.1"/>
</dbReference>
<feature type="region of interest" description="Disordered" evidence="1">
    <location>
        <begin position="1"/>
        <end position="98"/>
    </location>
</feature>
<feature type="transmembrane region" description="Helical" evidence="2">
    <location>
        <begin position="123"/>
        <end position="145"/>
    </location>
</feature>
<dbReference type="InterPro" id="IPR025557">
    <property type="entry name" value="DUF4282"/>
</dbReference>
<feature type="compositionally biased region" description="Gly residues" evidence="1">
    <location>
        <begin position="59"/>
        <end position="82"/>
    </location>
</feature>
<keyword evidence="2" id="KW-0472">Membrane</keyword>
<feature type="transmembrane region" description="Helical" evidence="2">
    <location>
        <begin position="151"/>
        <end position="171"/>
    </location>
</feature>
<dbReference type="EMBL" id="BAABLW010000002">
    <property type="protein sequence ID" value="GAA4912673.1"/>
    <property type="molecule type" value="Genomic_DNA"/>
</dbReference>
<gene>
    <name evidence="3" type="ORF">GCM10025790_04110</name>
</gene>
<name>A0ABP9FQ59_9MICC</name>
<feature type="compositionally biased region" description="Low complexity" evidence="1">
    <location>
        <begin position="9"/>
        <end position="18"/>
    </location>
</feature>
<evidence type="ECO:0000256" key="2">
    <source>
        <dbReference type="SAM" id="Phobius"/>
    </source>
</evidence>
<feature type="compositionally biased region" description="Low complexity" evidence="1">
    <location>
        <begin position="48"/>
        <end position="58"/>
    </location>
</feature>
<protein>
    <recommendedName>
        <fullName evidence="5">DUF4282 domain-containing protein</fullName>
    </recommendedName>
</protein>
<dbReference type="Pfam" id="PF14110">
    <property type="entry name" value="DUF4282"/>
    <property type="match status" value="1"/>
</dbReference>